<comment type="caution">
    <text evidence="1">The sequence shown here is derived from an EMBL/GenBank/DDBJ whole genome shotgun (WGS) entry which is preliminary data.</text>
</comment>
<dbReference type="Pfam" id="PF10721">
    <property type="entry name" value="DUF2514"/>
    <property type="match status" value="1"/>
</dbReference>
<dbReference type="Proteomes" id="UP000586346">
    <property type="component" value="Unassembled WGS sequence"/>
</dbReference>
<name>A0ABR6TQV7_CITBR</name>
<evidence type="ECO:0000313" key="2">
    <source>
        <dbReference type="Proteomes" id="UP000586346"/>
    </source>
</evidence>
<protein>
    <submittedName>
        <fullName evidence="1">DUF2514 family protein</fullName>
    </submittedName>
</protein>
<reference evidence="1 2" key="1">
    <citation type="submission" date="2020-08" db="EMBL/GenBank/DDBJ databases">
        <title>Emergence and comparative genomics analysis of Citrobacter in Fennec fox imported from North Africa to China.</title>
        <authorList>
            <person name="Zheng B."/>
        </authorList>
    </citation>
    <scope>NUCLEOTIDE SEQUENCE [LARGE SCALE GENOMIC DNA]</scope>
    <source>
        <strain evidence="1 2">FF371</strain>
    </source>
</reference>
<proteinExistence type="predicted"/>
<dbReference type="EMBL" id="JACLAH010000001">
    <property type="protein sequence ID" value="MBC2645918.1"/>
    <property type="molecule type" value="Genomic_DNA"/>
</dbReference>
<dbReference type="InterPro" id="IPR019659">
    <property type="entry name" value="DUF2514"/>
</dbReference>
<sequence>MLSVTLCQLHTDATKLARRLNAAKHTGNLAVPAKSKTAGADVVILSDMLGNFVVDAKYYAEMEEIRLFRESKSLKT</sequence>
<gene>
    <name evidence="1" type="ORF">H6P72_04640</name>
</gene>
<keyword evidence="2" id="KW-1185">Reference proteome</keyword>
<evidence type="ECO:0000313" key="1">
    <source>
        <dbReference type="EMBL" id="MBC2645918.1"/>
    </source>
</evidence>
<accession>A0ABR6TQV7</accession>
<dbReference type="RefSeq" id="WP_146086843.1">
    <property type="nucleotide sequence ID" value="NZ_CBDITX010000013.1"/>
</dbReference>
<organism evidence="1 2">
    <name type="scientific">Citrobacter braakii</name>
    <dbReference type="NCBI Taxonomy" id="57706"/>
    <lineage>
        <taxon>Bacteria</taxon>
        <taxon>Pseudomonadati</taxon>
        <taxon>Pseudomonadota</taxon>
        <taxon>Gammaproteobacteria</taxon>
        <taxon>Enterobacterales</taxon>
        <taxon>Enterobacteriaceae</taxon>
        <taxon>Citrobacter</taxon>
        <taxon>Citrobacter freundii complex</taxon>
    </lineage>
</organism>